<dbReference type="OrthoDB" id="9884818at2"/>
<dbReference type="KEGG" id="cbak:DA792_19400"/>
<keyword evidence="1" id="KW-0732">Signal</keyword>
<protein>
    <submittedName>
        <fullName evidence="2">Uncharacterized protein</fullName>
    </submittedName>
</protein>
<evidence type="ECO:0000256" key="1">
    <source>
        <dbReference type="SAM" id="SignalP"/>
    </source>
</evidence>
<dbReference type="EMBL" id="CP028475">
    <property type="protein sequence ID" value="AVW92983.1"/>
    <property type="molecule type" value="Genomic_DNA"/>
</dbReference>
<dbReference type="AlphaFoldDB" id="A0A2R4M718"/>
<dbReference type="RefSeq" id="WP_107722185.1">
    <property type="nucleotide sequence ID" value="NZ_CP028475.1"/>
</dbReference>
<evidence type="ECO:0000313" key="3">
    <source>
        <dbReference type="Proteomes" id="UP000241447"/>
    </source>
</evidence>
<organism evidence="2 3">
    <name type="scientific">Celeribacter baekdonensis</name>
    <dbReference type="NCBI Taxonomy" id="875171"/>
    <lineage>
        <taxon>Bacteria</taxon>
        <taxon>Pseudomonadati</taxon>
        <taxon>Pseudomonadota</taxon>
        <taxon>Alphaproteobacteria</taxon>
        <taxon>Rhodobacterales</taxon>
        <taxon>Roseobacteraceae</taxon>
        <taxon>Celeribacter</taxon>
    </lineage>
</organism>
<feature type="chain" id="PRO_5015321466" evidence="1">
    <location>
        <begin position="23"/>
        <end position="139"/>
    </location>
</feature>
<evidence type="ECO:0000313" key="2">
    <source>
        <dbReference type="EMBL" id="AVW92983.1"/>
    </source>
</evidence>
<feature type="signal peptide" evidence="1">
    <location>
        <begin position="1"/>
        <end position="22"/>
    </location>
</feature>
<accession>A0A2R4M718</accession>
<sequence>MFKTTKSFLLCLIAATAFGWVAHDVATPWQIKAQKQLFAWGDHLKAMNGVGRDGVLNGDIALYEARGDCLPQAKLVQLLPQGTWISAIYRCSHIVDEMPVIGELVVRLDRDEYFSGYAVGFAPAASNIPFGEIARLGPY</sequence>
<gene>
    <name evidence="2" type="ORF">DA792_19400</name>
</gene>
<name>A0A2R4M718_9RHOB</name>
<dbReference type="Proteomes" id="UP000241447">
    <property type="component" value="Chromosome"/>
</dbReference>
<proteinExistence type="predicted"/>
<reference evidence="2 3" key="1">
    <citation type="submission" date="2018-03" db="EMBL/GenBank/DDBJ databases">
        <title>The Complete Genome of Celeribacter baekdonensis strain LH4, a Thiosulfate-Oxidizing Alphaproteobacterium Isolated from Gulf of Mexico Continental Slope Sediments.</title>
        <authorList>
            <person name="Flood B.E."/>
            <person name="Bailey J.V."/>
            <person name="Leprich D."/>
        </authorList>
    </citation>
    <scope>NUCLEOTIDE SEQUENCE [LARGE SCALE GENOMIC DNA]</scope>
    <source>
        <strain evidence="2 3">LH4</strain>
    </source>
</reference>